<feature type="transmembrane region" description="Helical" evidence="1">
    <location>
        <begin position="81"/>
        <end position="100"/>
    </location>
</feature>
<organism evidence="2">
    <name type="scientific">Pseudomonas marincola</name>
    <dbReference type="NCBI Taxonomy" id="437900"/>
    <lineage>
        <taxon>Bacteria</taxon>
        <taxon>Pseudomonadati</taxon>
        <taxon>Pseudomonadota</taxon>
        <taxon>Gammaproteobacteria</taxon>
        <taxon>Pseudomonadales</taxon>
        <taxon>Pseudomonadaceae</taxon>
        <taxon>Pseudomonas</taxon>
    </lineage>
</organism>
<keyword evidence="1" id="KW-1133">Transmembrane helix</keyword>
<keyword evidence="1" id="KW-0472">Membrane</keyword>
<dbReference type="STRING" id="437900.GCA_001940335_03379"/>
<reference evidence="2" key="1">
    <citation type="submission" date="2019-02" db="EMBL/GenBank/DDBJ databases">
        <authorList>
            <consortium name="Genoscope - CEA"/>
            <person name="William W."/>
        </authorList>
    </citation>
    <scope>NUCLEOTIDE SEQUENCE [LARGE SCALE GENOMIC DNA]</scope>
    <source>
        <strain evidence="2">YSy11</strain>
    </source>
</reference>
<sequence>MNPHLQVAGFFESLGQAFGTVIRFIVESLSSFFGLFGNAFSGFIDGMSKTLGITPSFLSIVVLIIGLLLLYAAVRAFMRKAIIGGVCWLFLGLWILSGLIT</sequence>
<name>A0A1I7D5K2_9PSED</name>
<accession>A0A1I7D5K2</accession>
<proteinExistence type="predicted"/>
<dbReference type="AlphaFoldDB" id="A0A1I7D5K2"/>
<evidence type="ECO:0008006" key="3">
    <source>
        <dbReference type="Google" id="ProtNLM"/>
    </source>
</evidence>
<dbReference type="RefSeq" id="WP_069902495.1">
    <property type="nucleotide sequence ID" value="NZ_FPBC01000010.1"/>
</dbReference>
<evidence type="ECO:0000313" key="2">
    <source>
        <dbReference type="EMBL" id="VEV97140.1"/>
    </source>
</evidence>
<feature type="transmembrane region" description="Helical" evidence="1">
    <location>
        <begin position="21"/>
        <end position="44"/>
    </location>
</feature>
<keyword evidence="1" id="KW-0812">Transmembrane</keyword>
<gene>
    <name evidence="2" type="ORF">PMYSY11_2094</name>
</gene>
<evidence type="ECO:0000256" key="1">
    <source>
        <dbReference type="SAM" id="Phobius"/>
    </source>
</evidence>
<dbReference type="EMBL" id="LR215729">
    <property type="protein sequence ID" value="VEV97140.1"/>
    <property type="molecule type" value="Genomic_DNA"/>
</dbReference>
<feature type="transmembrane region" description="Helical" evidence="1">
    <location>
        <begin position="56"/>
        <end position="74"/>
    </location>
</feature>
<protein>
    <recommendedName>
        <fullName evidence="3">MFS transporter</fullName>
    </recommendedName>
</protein>